<proteinExistence type="predicted"/>
<feature type="domain" description="RNA polymerase sigma-70 region 2" evidence="1">
    <location>
        <begin position="16"/>
        <end position="79"/>
    </location>
</feature>
<dbReference type="Gene3D" id="1.10.1740.10">
    <property type="match status" value="1"/>
</dbReference>
<dbReference type="EMBL" id="FLTS01000001">
    <property type="protein sequence ID" value="SBV37913.1"/>
    <property type="molecule type" value="Genomic_DNA"/>
</dbReference>
<feature type="domain" description="RNA polymerase sigma factor 70 region 4 type 2" evidence="2">
    <location>
        <begin position="121"/>
        <end position="169"/>
    </location>
</feature>
<dbReference type="AlphaFoldDB" id="A0A1Y5Q6Q7"/>
<evidence type="ECO:0008006" key="5">
    <source>
        <dbReference type="Google" id="ProtNLM"/>
    </source>
</evidence>
<reference evidence="4" key="1">
    <citation type="submission" date="2016-03" db="EMBL/GenBank/DDBJ databases">
        <authorList>
            <person name="Ploux O."/>
        </authorList>
    </citation>
    <scope>NUCLEOTIDE SEQUENCE</scope>
    <source>
        <strain evidence="4">UC10</strain>
    </source>
</reference>
<dbReference type="GO" id="GO:0006352">
    <property type="term" value="P:DNA-templated transcription initiation"/>
    <property type="evidence" value="ECO:0007669"/>
    <property type="project" value="InterPro"/>
</dbReference>
<dbReference type="InterPro" id="IPR013324">
    <property type="entry name" value="RNA_pol_sigma_r3/r4-like"/>
</dbReference>
<feature type="domain" description="DUF6596" evidence="3">
    <location>
        <begin position="187"/>
        <end position="287"/>
    </location>
</feature>
<gene>
    <name evidence="4" type="ORF">STPYR_12856</name>
</gene>
<dbReference type="InterPro" id="IPR013249">
    <property type="entry name" value="RNA_pol_sigma70_r4_t2"/>
</dbReference>
<evidence type="ECO:0000259" key="3">
    <source>
        <dbReference type="Pfam" id="PF20239"/>
    </source>
</evidence>
<dbReference type="Pfam" id="PF04542">
    <property type="entry name" value="Sigma70_r2"/>
    <property type="match status" value="1"/>
</dbReference>
<protein>
    <recommendedName>
        <fullName evidence="5">RNA polymerase subunit sigma-24</fullName>
    </recommendedName>
</protein>
<dbReference type="SUPFAM" id="SSF88946">
    <property type="entry name" value="Sigma2 domain of RNA polymerase sigma factors"/>
    <property type="match status" value="1"/>
</dbReference>
<dbReference type="Pfam" id="PF08281">
    <property type="entry name" value="Sigma70_r4_2"/>
    <property type="match status" value="1"/>
</dbReference>
<dbReference type="PANTHER" id="PTHR47756">
    <property type="entry name" value="BLL6612 PROTEIN-RELATED"/>
    <property type="match status" value="1"/>
</dbReference>
<dbReference type="InterPro" id="IPR046531">
    <property type="entry name" value="DUF6596"/>
</dbReference>
<name>A0A1Y5Q6Q7_9GAMM</name>
<dbReference type="GO" id="GO:0016987">
    <property type="term" value="F:sigma factor activity"/>
    <property type="evidence" value="ECO:0007669"/>
    <property type="project" value="InterPro"/>
</dbReference>
<dbReference type="SUPFAM" id="SSF88659">
    <property type="entry name" value="Sigma3 and sigma4 domains of RNA polymerase sigma factors"/>
    <property type="match status" value="1"/>
</dbReference>
<sequence>MQDQALQRRLDTVWRMESPRLVARLMRMLGDLDSAEELAQDALVAALEHWPLHGVPDNPAAWLMTTAQRRAIDLLRQRRLHAGKHEALAQAPEWPGGVVRDHEREVEDDIGDDLLRLLFVACYPALPADARVALTLRLLCGLSTAEIARAFLLPEPTIAQRIVRAKRTLAARRVPFEVPRRKALPQRLRSVLEVVYLVFNEGYAASHGEDWMRPALCEEALRLGRVLAALMPMSAPVLGLLALMELQASRLAARTDAQGAAVLLMAQDRGRWDWLQIGRGQAALEKALALGGDDDTYVLQAAIAECHARARRAEQTDWPRIAQLYARLASVMPSPVVELNRVVAVARAQGPQAAWPLLQALHDDARLHGYAPLEAVRGDLLAQLGRHAEARAAFEQAAALSGNAREREALLARAATV</sequence>
<dbReference type="NCBIfam" id="TIGR02937">
    <property type="entry name" value="sigma70-ECF"/>
    <property type="match status" value="1"/>
</dbReference>
<dbReference type="InterPro" id="IPR007627">
    <property type="entry name" value="RNA_pol_sigma70_r2"/>
</dbReference>
<organism evidence="4">
    <name type="scientific">uncultured Stenotrophomonas sp</name>
    <dbReference type="NCBI Taxonomy" id="165438"/>
    <lineage>
        <taxon>Bacteria</taxon>
        <taxon>Pseudomonadati</taxon>
        <taxon>Pseudomonadota</taxon>
        <taxon>Gammaproteobacteria</taxon>
        <taxon>Lysobacterales</taxon>
        <taxon>Lysobacteraceae</taxon>
        <taxon>Stenotrophomonas</taxon>
        <taxon>environmental samples</taxon>
    </lineage>
</organism>
<dbReference type="PANTHER" id="PTHR47756:SF1">
    <property type="entry name" value="BLL0085 PROTEIN"/>
    <property type="match status" value="1"/>
</dbReference>
<dbReference type="GO" id="GO:0003677">
    <property type="term" value="F:DNA binding"/>
    <property type="evidence" value="ECO:0007669"/>
    <property type="project" value="InterPro"/>
</dbReference>
<evidence type="ECO:0000259" key="2">
    <source>
        <dbReference type="Pfam" id="PF08281"/>
    </source>
</evidence>
<dbReference type="InterPro" id="IPR013325">
    <property type="entry name" value="RNA_pol_sigma_r2"/>
</dbReference>
<dbReference type="InterPro" id="IPR036388">
    <property type="entry name" value="WH-like_DNA-bd_sf"/>
</dbReference>
<evidence type="ECO:0000259" key="1">
    <source>
        <dbReference type="Pfam" id="PF04542"/>
    </source>
</evidence>
<dbReference type="Gene3D" id="1.10.10.10">
    <property type="entry name" value="Winged helix-like DNA-binding domain superfamily/Winged helix DNA-binding domain"/>
    <property type="match status" value="1"/>
</dbReference>
<dbReference type="Pfam" id="PF20239">
    <property type="entry name" value="DUF6596"/>
    <property type="match status" value="1"/>
</dbReference>
<dbReference type="InterPro" id="IPR014284">
    <property type="entry name" value="RNA_pol_sigma-70_dom"/>
</dbReference>
<evidence type="ECO:0000313" key="4">
    <source>
        <dbReference type="EMBL" id="SBV37913.1"/>
    </source>
</evidence>
<accession>A0A1Y5Q6Q7</accession>